<name>A0A9D1IL97_9FIRM</name>
<dbReference type="EMBL" id="DVMT01000003">
    <property type="protein sequence ID" value="HIU39695.1"/>
    <property type="molecule type" value="Genomic_DNA"/>
</dbReference>
<keyword evidence="1" id="KW-1133">Transmembrane helix</keyword>
<feature type="transmembrane region" description="Helical" evidence="1">
    <location>
        <begin position="20"/>
        <end position="40"/>
    </location>
</feature>
<organism evidence="2 3">
    <name type="scientific">Candidatus Aphodocola excrementigallinarum</name>
    <dbReference type="NCBI Taxonomy" id="2840670"/>
    <lineage>
        <taxon>Bacteria</taxon>
        <taxon>Bacillati</taxon>
        <taxon>Bacillota</taxon>
        <taxon>Bacilli</taxon>
        <taxon>Candidatus Aphodocola</taxon>
    </lineage>
</organism>
<dbReference type="AlphaFoldDB" id="A0A9D1IL97"/>
<feature type="transmembrane region" description="Helical" evidence="1">
    <location>
        <begin position="116"/>
        <end position="136"/>
    </location>
</feature>
<gene>
    <name evidence="2" type="ORF">IAB68_00125</name>
</gene>
<dbReference type="Pfam" id="PF13367">
    <property type="entry name" value="PrsW-protease"/>
    <property type="match status" value="1"/>
</dbReference>
<keyword evidence="1" id="KW-0472">Membrane</keyword>
<feature type="transmembrane region" description="Helical" evidence="1">
    <location>
        <begin position="218"/>
        <end position="243"/>
    </location>
</feature>
<dbReference type="PANTHER" id="PTHR36844">
    <property type="entry name" value="PROTEASE PRSW"/>
    <property type="match status" value="1"/>
</dbReference>
<keyword evidence="2" id="KW-0378">Hydrolase</keyword>
<dbReference type="InterPro" id="IPR026898">
    <property type="entry name" value="PrsW"/>
</dbReference>
<keyword evidence="2" id="KW-0645">Protease</keyword>
<dbReference type="Proteomes" id="UP000824074">
    <property type="component" value="Unassembled WGS sequence"/>
</dbReference>
<feature type="transmembrane region" description="Helical" evidence="1">
    <location>
        <begin position="156"/>
        <end position="175"/>
    </location>
</feature>
<proteinExistence type="predicted"/>
<sequence length="301" mass="34998">MVELSFNFDLFNNYYYFYERLIVLLFSLVPSLLLVGFVLYTDRKRKEPSKNIIICLLSGILTVALAGYLEELVMPYFSNNVILTYVWAFIEEISKILIFFLFIFDNKHYDDIYDGLVYMCLISLSFAGLENIIYAFSESTVQNGISLALMRDFTTVPLHVICGIVIGYFISLGNFSKDKTKKHLNFLYAILIATFIHGTFNVLMSVLGSLNIDYSSQIIVLFMQVIPLVLIMVILFVVAVKFIRKTIYYDKIYESNGDYDDKHNYLMTSSEYDLSNLRKIRIKRYNKITLKKIKEKDDTNV</sequence>
<feature type="transmembrane region" description="Helical" evidence="1">
    <location>
        <begin position="187"/>
        <end position="212"/>
    </location>
</feature>
<comment type="caution">
    <text evidence="2">The sequence shown here is derived from an EMBL/GenBank/DDBJ whole genome shotgun (WGS) entry which is preliminary data.</text>
</comment>
<keyword evidence="2" id="KW-0482">Metalloprotease</keyword>
<dbReference type="GO" id="GO:0008237">
    <property type="term" value="F:metallopeptidase activity"/>
    <property type="evidence" value="ECO:0007669"/>
    <property type="project" value="UniProtKB-KW"/>
</dbReference>
<evidence type="ECO:0000256" key="1">
    <source>
        <dbReference type="SAM" id="Phobius"/>
    </source>
</evidence>
<feature type="transmembrane region" description="Helical" evidence="1">
    <location>
        <begin position="52"/>
        <end position="69"/>
    </location>
</feature>
<reference evidence="2" key="1">
    <citation type="submission" date="2020-10" db="EMBL/GenBank/DDBJ databases">
        <authorList>
            <person name="Gilroy R."/>
        </authorList>
    </citation>
    <scope>NUCLEOTIDE SEQUENCE</scope>
    <source>
        <strain evidence="2">CHK193-30670</strain>
    </source>
</reference>
<protein>
    <submittedName>
        <fullName evidence="2">PrsW family intramembrane metalloprotease</fullName>
    </submittedName>
</protein>
<feature type="transmembrane region" description="Helical" evidence="1">
    <location>
        <begin position="81"/>
        <end position="104"/>
    </location>
</feature>
<reference evidence="2" key="2">
    <citation type="journal article" date="2021" name="PeerJ">
        <title>Extensive microbial diversity within the chicken gut microbiome revealed by metagenomics and culture.</title>
        <authorList>
            <person name="Gilroy R."/>
            <person name="Ravi A."/>
            <person name="Getino M."/>
            <person name="Pursley I."/>
            <person name="Horton D.L."/>
            <person name="Alikhan N.F."/>
            <person name="Baker D."/>
            <person name="Gharbi K."/>
            <person name="Hall N."/>
            <person name="Watson M."/>
            <person name="Adriaenssens E.M."/>
            <person name="Foster-Nyarko E."/>
            <person name="Jarju S."/>
            <person name="Secka A."/>
            <person name="Antonio M."/>
            <person name="Oren A."/>
            <person name="Chaudhuri R.R."/>
            <person name="La Ragione R."/>
            <person name="Hildebrand F."/>
            <person name="Pallen M.J."/>
        </authorList>
    </citation>
    <scope>NUCLEOTIDE SEQUENCE</scope>
    <source>
        <strain evidence="2">CHK193-30670</strain>
    </source>
</reference>
<accession>A0A9D1IL97</accession>
<dbReference type="PANTHER" id="PTHR36844:SF1">
    <property type="entry name" value="PROTEASE PRSW"/>
    <property type="match status" value="1"/>
</dbReference>
<evidence type="ECO:0000313" key="3">
    <source>
        <dbReference type="Proteomes" id="UP000824074"/>
    </source>
</evidence>
<keyword evidence="1" id="KW-0812">Transmembrane</keyword>
<evidence type="ECO:0000313" key="2">
    <source>
        <dbReference type="EMBL" id="HIU39695.1"/>
    </source>
</evidence>